<keyword evidence="1" id="KW-0472">Membrane</keyword>
<evidence type="ECO:0000313" key="2">
    <source>
        <dbReference type="EMBL" id="QEO09835.1"/>
    </source>
</evidence>
<keyword evidence="3" id="KW-1185">Reference proteome</keyword>
<dbReference type="EMBL" id="CP043504">
    <property type="protein sequence ID" value="QEO09835.1"/>
    <property type="molecule type" value="Genomic_DNA"/>
</dbReference>
<gene>
    <name evidence="2" type="ORF">FLP23_07330</name>
</gene>
<dbReference type="RefSeq" id="WP_149325254.1">
    <property type="nucleotide sequence ID" value="NZ_CP043504.1"/>
</dbReference>
<dbReference type="Proteomes" id="UP000322159">
    <property type="component" value="Chromosome"/>
</dbReference>
<organism evidence="2 3">
    <name type="scientific">Protaetiibacter larvae</name>
    <dbReference type="NCBI Taxonomy" id="2592654"/>
    <lineage>
        <taxon>Bacteria</taxon>
        <taxon>Bacillati</taxon>
        <taxon>Actinomycetota</taxon>
        <taxon>Actinomycetes</taxon>
        <taxon>Micrococcales</taxon>
        <taxon>Microbacteriaceae</taxon>
        <taxon>Protaetiibacter</taxon>
    </lineage>
</organism>
<keyword evidence="1" id="KW-0812">Transmembrane</keyword>
<evidence type="ECO:0000256" key="1">
    <source>
        <dbReference type="SAM" id="Phobius"/>
    </source>
</evidence>
<evidence type="ECO:0000313" key="3">
    <source>
        <dbReference type="Proteomes" id="UP000322159"/>
    </source>
</evidence>
<feature type="transmembrane region" description="Helical" evidence="1">
    <location>
        <begin position="99"/>
        <end position="121"/>
    </location>
</feature>
<name>A0A5C1Y993_9MICO</name>
<reference evidence="2 3" key="1">
    <citation type="submission" date="2019-09" db="EMBL/GenBank/DDBJ databases">
        <title>Genome sequencing of strain KACC 19322.</title>
        <authorList>
            <person name="Heo J."/>
            <person name="Kim S.-J."/>
            <person name="Kim J.-S."/>
            <person name="Hong S.-B."/>
            <person name="Kwon S.-W."/>
        </authorList>
    </citation>
    <scope>NUCLEOTIDE SEQUENCE [LARGE SCALE GENOMIC DNA]</scope>
    <source>
        <strain evidence="2 3">KACC 19322</strain>
    </source>
</reference>
<dbReference type="OrthoDB" id="5123169at2"/>
<dbReference type="AlphaFoldDB" id="A0A5C1Y993"/>
<sequence length="166" mass="17173">MSVLASPSRLPFGTTTERVRRGIACGRCGRASAADEPFCAHCGARVVILAPGRRPADVAATRSLQFAGLAMLANSIVGSAAFAVVFLVSDAARLNEAALFLQGVTLLVVGVLSAAAIRFGIRGLRNTADGRLRRRGWAVTGIVVAGGLVMLVAMSFAAVLVLLVLR</sequence>
<feature type="transmembrane region" description="Helical" evidence="1">
    <location>
        <begin position="142"/>
        <end position="165"/>
    </location>
</feature>
<evidence type="ECO:0008006" key="4">
    <source>
        <dbReference type="Google" id="ProtNLM"/>
    </source>
</evidence>
<dbReference type="KEGG" id="lyk:FLP23_07330"/>
<keyword evidence="1" id="KW-1133">Transmembrane helix</keyword>
<proteinExistence type="predicted"/>
<protein>
    <recommendedName>
        <fullName evidence="4">Zinc ribbon domain-containing protein</fullName>
    </recommendedName>
</protein>
<feature type="transmembrane region" description="Helical" evidence="1">
    <location>
        <begin position="63"/>
        <end position="87"/>
    </location>
</feature>
<accession>A0A5C1Y993</accession>